<dbReference type="Gene3D" id="2.60.120.370">
    <property type="entry name" value="YhcH/YjgK/YiaL"/>
    <property type="match status" value="1"/>
</dbReference>
<comment type="caution">
    <text evidence="2">The sequence shown here is derived from an EMBL/GenBank/DDBJ whole genome shotgun (WGS) entry which is preliminary data.</text>
</comment>
<keyword evidence="3" id="KW-1185">Reference proteome</keyword>
<protein>
    <submittedName>
        <fullName evidence="2">YhcH/YjgK/YiaL family protein</fullName>
    </submittedName>
</protein>
<dbReference type="InterPro" id="IPR004375">
    <property type="entry name" value="NanQ/TabA/YiaL"/>
</dbReference>
<proteinExistence type="predicted"/>
<keyword evidence="1" id="KW-0732">Signal</keyword>
<sequence length="203" mass="22913">MKIFSKMNIALLAVVCLMATTASAQMSDSKAKAWVNKGEWRNGFKFKLYTGLDNAEFARQYQSNKKYWDEAFAFITHTNLDTLSAGKHVIDGDNVFATVTDGPTKDLDKTGWEAHRNYIDLHLVIKGKEKIGIMNPANAKVTNPYDPAKDVENYDVNSVKGDYYTEEPGTLYIMFPQNSHRPGIHVDGYDKVKKLVVKVRVAR</sequence>
<feature type="signal peptide" evidence="1">
    <location>
        <begin position="1"/>
        <end position="24"/>
    </location>
</feature>
<organism evidence="2 3">
    <name type="scientific">Mucilaginibacter ximonensis</name>
    <dbReference type="NCBI Taxonomy" id="538021"/>
    <lineage>
        <taxon>Bacteria</taxon>
        <taxon>Pseudomonadati</taxon>
        <taxon>Bacteroidota</taxon>
        <taxon>Sphingobacteriia</taxon>
        <taxon>Sphingobacteriales</taxon>
        <taxon>Sphingobacteriaceae</taxon>
        <taxon>Mucilaginibacter</taxon>
    </lineage>
</organism>
<dbReference type="InterPro" id="IPR037012">
    <property type="entry name" value="NanQ/TabA/YiaL_sf"/>
</dbReference>
<dbReference type="PANTHER" id="PTHR34986:SF1">
    <property type="entry name" value="PROTEIN YIAL"/>
    <property type="match status" value="1"/>
</dbReference>
<dbReference type="EMBL" id="JBHUPD010000001">
    <property type="protein sequence ID" value="MFD2871458.1"/>
    <property type="molecule type" value="Genomic_DNA"/>
</dbReference>
<dbReference type="SUPFAM" id="SSF51197">
    <property type="entry name" value="Clavaminate synthase-like"/>
    <property type="match status" value="1"/>
</dbReference>
<reference evidence="3" key="1">
    <citation type="journal article" date="2019" name="Int. J. Syst. Evol. Microbiol.">
        <title>The Global Catalogue of Microorganisms (GCM) 10K type strain sequencing project: providing services to taxonomists for standard genome sequencing and annotation.</title>
        <authorList>
            <consortium name="The Broad Institute Genomics Platform"/>
            <consortium name="The Broad Institute Genome Sequencing Center for Infectious Disease"/>
            <person name="Wu L."/>
            <person name="Ma J."/>
        </authorList>
    </citation>
    <scope>NUCLEOTIDE SEQUENCE [LARGE SCALE GENOMIC DNA]</scope>
    <source>
        <strain evidence="3">KCTC 22437</strain>
    </source>
</reference>
<dbReference type="RefSeq" id="WP_377182157.1">
    <property type="nucleotide sequence ID" value="NZ_JBHUPD010000001.1"/>
</dbReference>
<dbReference type="PANTHER" id="PTHR34986">
    <property type="entry name" value="EVOLVED BETA-GALACTOSIDASE SUBUNIT BETA"/>
    <property type="match status" value="1"/>
</dbReference>
<dbReference type="Pfam" id="PF04074">
    <property type="entry name" value="DUF386"/>
    <property type="match status" value="1"/>
</dbReference>
<gene>
    <name evidence="2" type="ORF">ACFS5N_03190</name>
</gene>
<evidence type="ECO:0000313" key="2">
    <source>
        <dbReference type="EMBL" id="MFD2871458.1"/>
    </source>
</evidence>
<evidence type="ECO:0000313" key="3">
    <source>
        <dbReference type="Proteomes" id="UP001597557"/>
    </source>
</evidence>
<dbReference type="Proteomes" id="UP001597557">
    <property type="component" value="Unassembled WGS sequence"/>
</dbReference>
<evidence type="ECO:0000256" key="1">
    <source>
        <dbReference type="SAM" id="SignalP"/>
    </source>
</evidence>
<accession>A0ABW5Y881</accession>
<feature type="chain" id="PRO_5047187996" evidence="1">
    <location>
        <begin position="25"/>
        <end position="203"/>
    </location>
</feature>
<name>A0ABW5Y881_9SPHI</name>
<dbReference type="NCBIfam" id="TIGR00022">
    <property type="entry name" value="YhcH/YjgK/YiaL family protein"/>
    <property type="match status" value="1"/>
</dbReference>